<evidence type="ECO:0000313" key="4">
    <source>
        <dbReference type="EMBL" id="QKH36904.1"/>
    </source>
</evidence>
<keyword evidence="2" id="KW-0560">Oxidoreductase</keyword>
<dbReference type="Gene3D" id="3.40.309.10">
    <property type="entry name" value="Aldehyde Dehydrogenase, Chain A, domain 2"/>
    <property type="match status" value="1"/>
</dbReference>
<evidence type="ECO:0000256" key="1">
    <source>
        <dbReference type="ARBA" id="ARBA00009986"/>
    </source>
</evidence>
<proteinExistence type="inferred from homology"/>
<evidence type="ECO:0000259" key="3">
    <source>
        <dbReference type="Pfam" id="PF00171"/>
    </source>
</evidence>
<organism evidence="4 5">
    <name type="scientific">Achromobacter pestifer</name>
    <dbReference type="NCBI Taxonomy" id="1353889"/>
    <lineage>
        <taxon>Bacteria</taxon>
        <taxon>Pseudomonadati</taxon>
        <taxon>Pseudomonadota</taxon>
        <taxon>Betaproteobacteria</taxon>
        <taxon>Burkholderiales</taxon>
        <taxon>Alcaligenaceae</taxon>
        <taxon>Achromobacter</taxon>
    </lineage>
</organism>
<dbReference type="FunFam" id="3.40.605.10:FF:000007">
    <property type="entry name" value="NAD/NADP-dependent betaine aldehyde dehydrogenase"/>
    <property type="match status" value="1"/>
</dbReference>
<dbReference type="PANTHER" id="PTHR43353">
    <property type="entry name" value="SUCCINATE-SEMIALDEHYDE DEHYDROGENASE, MITOCHONDRIAL"/>
    <property type="match status" value="1"/>
</dbReference>
<dbReference type="EMBL" id="CP053985">
    <property type="protein sequence ID" value="QKH36904.1"/>
    <property type="molecule type" value="Genomic_DNA"/>
</dbReference>
<dbReference type="SUPFAM" id="SSF53720">
    <property type="entry name" value="ALDH-like"/>
    <property type="match status" value="1"/>
</dbReference>
<dbReference type="InterPro" id="IPR016163">
    <property type="entry name" value="Ald_DH_C"/>
</dbReference>
<dbReference type="CDD" id="cd07103">
    <property type="entry name" value="ALDH_F5_SSADH_GabD"/>
    <property type="match status" value="1"/>
</dbReference>
<sequence>MSKHAMEYPRLALYINGEWLEGAGRAQSDVVDPATESSLGALPHATDADVDAALWAADAAFPAWRRTAPMQRAAFLRNAAQLLRERAEALSWIITREQGKPLTESRVEVEKAAELFDWSAEESRRIYGRIIPARVPRMRQMVIPEPIGPVAAFSGWNAPAITPSRKIASALAAGCTVVIKPAEETPATALFLAQVLHDSGLPAGVLNMVFGDPGRVSDRIIQSPVIRAVTFTGSTEIGTKVGLMAAAGLKRSVLELGGHAPVLVFGDVDPEAAAHTLIQAKLRNAGQICVSPTRMIVHESIAEPFARSLADHARRWRVGPGLEEGVQMGPLANVRRLEAIQSMVEDCRERGGRILAGGERIGDRGYFFQPTVVQGYDDTWRAANVEPFGPLAILGTFSTFDQAIAEANRLPFGLAAYVFTKQADTIADATDAIESGAVCVNHCQHSLAETPFGGIKQSGLGKEGGVEGLSEFTQFKYVAQC</sequence>
<dbReference type="PANTHER" id="PTHR43353:SF5">
    <property type="entry name" value="SUCCINATE-SEMIALDEHYDE DEHYDROGENASE, MITOCHONDRIAL"/>
    <property type="match status" value="1"/>
</dbReference>
<dbReference type="Pfam" id="PF00171">
    <property type="entry name" value="Aldedh"/>
    <property type="match status" value="1"/>
</dbReference>
<dbReference type="GO" id="GO:0009450">
    <property type="term" value="P:gamma-aminobutyric acid catabolic process"/>
    <property type="evidence" value="ECO:0007669"/>
    <property type="project" value="TreeGrafter"/>
</dbReference>
<dbReference type="GO" id="GO:0004777">
    <property type="term" value="F:succinate-semialdehyde dehydrogenase (NAD+) activity"/>
    <property type="evidence" value="ECO:0007669"/>
    <property type="project" value="TreeGrafter"/>
</dbReference>
<accession>A0A7D4IMM1</accession>
<dbReference type="AlphaFoldDB" id="A0A7D4IMM1"/>
<gene>
    <name evidence="4" type="ORF">FOC84_18975</name>
</gene>
<dbReference type="RefSeq" id="WP_173145781.1">
    <property type="nucleotide sequence ID" value="NZ_CP053985.1"/>
</dbReference>
<reference evidence="4 5" key="1">
    <citation type="submission" date="2020-05" db="EMBL/GenBank/DDBJ databases">
        <title>FDA dAtabase for Regulatory Grade micrObial Sequences (FDA-ARGOS): Supporting development and validation of Infectious Disease Dx tests.</title>
        <authorList>
            <person name="Sproer C."/>
            <person name="Gronow S."/>
            <person name="Severitt S."/>
            <person name="Schroder I."/>
            <person name="Tallon L."/>
            <person name="Sadzewicz L."/>
            <person name="Zhao X."/>
            <person name="Vavikolanu K."/>
            <person name="Mehta A."/>
            <person name="Aluvathingal J."/>
            <person name="Nadendla S."/>
            <person name="Myers T."/>
            <person name="Yan Y."/>
            <person name="Sichtig H."/>
        </authorList>
    </citation>
    <scope>NUCLEOTIDE SEQUENCE [LARGE SCALE GENOMIC DNA]</scope>
    <source>
        <strain evidence="4 5">FDAARGOS_790</strain>
    </source>
</reference>
<dbReference type="InterPro" id="IPR016161">
    <property type="entry name" value="Ald_DH/histidinol_DH"/>
</dbReference>
<evidence type="ECO:0000313" key="5">
    <source>
        <dbReference type="Proteomes" id="UP000500970"/>
    </source>
</evidence>
<name>A0A7D4IMM1_9BURK</name>
<dbReference type="Proteomes" id="UP000500970">
    <property type="component" value="Chromosome"/>
</dbReference>
<feature type="domain" description="Aldehyde dehydrogenase" evidence="3">
    <location>
        <begin position="19"/>
        <end position="478"/>
    </location>
</feature>
<dbReference type="InterPro" id="IPR016162">
    <property type="entry name" value="Ald_DH_N"/>
</dbReference>
<comment type="similarity">
    <text evidence="1">Belongs to the aldehyde dehydrogenase family.</text>
</comment>
<protein>
    <submittedName>
        <fullName evidence="4">NAD-dependent succinate-semialdehyde dehydrogenase</fullName>
    </submittedName>
</protein>
<dbReference type="KEGG" id="apes:FOC84_18975"/>
<evidence type="ECO:0000256" key="2">
    <source>
        <dbReference type="ARBA" id="ARBA00023002"/>
    </source>
</evidence>
<keyword evidence="5" id="KW-1185">Reference proteome</keyword>
<dbReference type="InterPro" id="IPR050740">
    <property type="entry name" value="Aldehyde_DH_Superfamily"/>
</dbReference>
<dbReference type="Gene3D" id="3.40.605.10">
    <property type="entry name" value="Aldehyde Dehydrogenase, Chain A, domain 1"/>
    <property type="match status" value="1"/>
</dbReference>
<dbReference type="InterPro" id="IPR015590">
    <property type="entry name" value="Aldehyde_DH_dom"/>
</dbReference>